<evidence type="ECO:0000313" key="3">
    <source>
        <dbReference type="Proteomes" id="UP000325286"/>
    </source>
</evidence>
<dbReference type="OrthoDB" id="258179at2"/>
<proteinExistence type="predicted"/>
<feature type="chain" id="PRO_5022801270" evidence="1">
    <location>
        <begin position="25"/>
        <end position="486"/>
    </location>
</feature>
<sequence precursor="true">MVSLGIRTYLVLACLACLGSGASAQDSKLAKLLDRSPSPANSLAYVHVESLNRLMHDAEFSSKLTSHVDDIWLIADLDLGNLRPRWEAGYAVLKAPVAVENLAQGTGGYVDTVEDTKVVWSPRQAYLLPLSDNRLGFLRPANRPLLTRWLEPDTSFDSSIYLAGLAQQPEAYLSFMLAADLRGAFSAVPMAKKLEDVKALKANKPETVAHILASAKGLSVIIGRKSLSQCILTIDFSRSPSSLLPIANELAAELLNRNGTSAPEVLTWDVKAKDNQLVFQGPITEGSLAGLLNIFSLPGEAENVSQRMITLSDSAEQSQDNMGYSTKHYFDEVTARVEQVRKHHAKTTGAMAKWNDQQARRLDQLSTLNVDPQMVQYGSDVAELLRGNALTVRSGNIAAGKVKASQSLQQVDYVSGSYGYRNGYYGGGYASGSYYYDPNTSVDYQRVTDAYARGNAYGNYRQVLSEIDKRTAAIRRMMTDKYKMQF</sequence>
<dbReference type="AlphaFoldDB" id="A0A5B9QQY6"/>
<protein>
    <submittedName>
        <fullName evidence="2">Uncharacterized protein</fullName>
    </submittedName>
</protein>
<feature type="signal peptide" evidence="1">
    <location>
        <begin position="1"/>
        <end position="24"/>
    </location>
</feature>
<accession>A0A5B9QQY6</accession>
<keyword evidence="1" id="KW-0732">Signal</keyword>
<dbReference type="RefSeq" id="WP_068134171.1">
    <property type="nucleotide sequence ID" value="NZ_CP042914.1"/>
</dbReference>
<gene>
    <name evidence="2" type="ORF">UC8_18340</name>
</gene>
<dbReference type="Proteomes" id="UP000325286">
    <property type="component" value="Chromosome"/>
</dbReference>
<dbReference type="KEGG" id="rul:UC8_18340"/>
<organism evidence="2 3">
    <name type="scientific">Roseimaritima ulvae</name>
    <dbReference type="NCBI Taxonomy" id="980254"/>
    <lineage>
        <taxon>Bacteria</taxon>
        <taxon>Pseudomonadati</taxon>
        <taxon>Planctomycetota</taxon>
        <taxon>Planctomycetia</taxon>
        <taxon>Pirellulales</taxon>
        <taxon>Pirellulaceae</taxon>
        <taxon>Roseimaritima</taxon>
    </lineage>
</organism>
<keyword evidence="3" id="KW-1185">Reference proteome</keyword>
<name>A0A5B9QQY6_9BACT</name>
<evidence type="ECO:0000256" key="1">
    <source>
        <dbReference type="SAM" id="SignalP"/>
    </source>
</evidence>
<reference evidence="2 3" key="1">
    <citation type="submission" date="2019-08" db="EMBL/GenBank/DDBJ databases">
        <title>Deep-cultivation of Planctomycetes and their phenomic and genomic characterization uncovers novel biology.</title>
        <authorList>
            <person name="Wiegand S."/>
            <person name="Jogler M."/>
            <person name="Boedeker C."/>
            <person name="Pinto D."/>
            <person name="Vollmers J."/>
            <person name="Rivas-Marin E."/>
            <person name="Kohn T."/>
            <person name="Peeters S.H."/>
            <person name="Heuer A."/>
            <person name="Rast P."/>
            <person name="Oberbeckmann S."/>
            <person name="Bunk B."/>
            <person name="Jeske O."/>
            <person name="Meyerdierks A."/>
            <person name="Storesund J.E."/>
            <person name="Kallscheuer N."/>
            <person name="Luecker S."/>
            <person name="Lage O.M."/>
            <person name="Pohl T."/>
            <person name="Merkel B.J."/>
            <person name="Hornburger P."/>
            <person name="Mueller R.-W."/>
            <person name="Bruemmer F."/>
            <person name="Labrenz M."/>
            <person name="Spormann A.M."/>
            <person name="Op den Camp H."/>
            <person name="Overmann J."/>
            <person name="Amann R."/>
            <person name="Jetten M.S.M."/>
            <person name="Mascher T."/>
            <person name="Medema M.H."/>
            <person name="Devos D.P."/>
            <person name="Kaster A.-K."/>
            <person name="Ovreas L."/>
            <person name="Rohde M."/>
            <person name="Galperin M.Y."/>
            <person name="Jogler C."/>
        </authorList>
    </citation>
    <scope>NUCLEOTIDE SEQUENCE [LARGE SCALE GENOMIC DNA]</scope>
    <source>
        <strain evidence="2 3">UC8</strain>
    </source>
</reference>
<dbReference type="EMBL" id="CP042914">
    <property type="protein sequence ID" value="QEG39835.1"/>
    <property type="molecule type" value="Genomic_DNA"/>
</dbReference>
<evidence type="ECO:0000313" key="2">
    <source>
        <dbReference type="EMBL" id="QEG39835.1"/>
    </source>
</evidence>